<dbReference type="Proteomes" id="UP000006790">
    <property type="component" value="Chromosome 1"/>
</dbReference>
<dbReference type="InterPro" id="IPR008630">
    <property type="entry name" value="Glyco_trans_34"/>
</dbReference>
<dbReference type="EMBL" id="CP002497">
    <property type="protein sequence ID" value="AET37627.1"/>
    <property type="molecule type" value="Genomic_DNA"/>
</dbReference>
<keyword evidence="4" id="KW-0812">Transmembrane</keyword>
<dbReference type="eggNOG" id="KOG4748">
    <property type="taxonomic scope" value="Eukaryota"/>
</dbReference>
<dbReference type="OMA" id="GWQKVDI"/>
<dbReference type="STRING" id="931890.G8JM56"/>
<dbReference type="GO" id="GO:0000009">
    <property type="term" value="F:alpha-1,6-mannosyltransferase activity"/>
    <property type="evidence" value="ECO:0007669"/>
    <property type="project" value="EnsemblFungi"/>
</dbReference>
<evidence type="ECO:0000256" key="4">
    <source>
        <dbReference type="SAM" id="Phobius"/>
    </source>
</evidence>
<accession>G8JM56</accession>
<dbReference type="Pfam" id="PF05637">
    <property type="entry name" value="Glyco_transf_34"/>
    <property type="match status" value="1"/>
</dbReference>
<protein>
    <recommendedName>
        <fullName evidence="7">Alpha-1,6-mannosyltransferase MNN10</fullName>
    </recommendedName>
</protein>
<dbReference type="InterPro" id="IPR029044">
    <property type="entry name" value="Nucleotide-diphossugar_trans"/>
</dbReference>
<evidence type="ECO:0000256" key="1">
    <source>
        <dbReference type="ARBA" id="ARBA00005664"/>
    </source>
</evidence>
<dbReference type="GO" id="GO:0000917">
    <property type="term" value="P:division septum assembly"/>
    <property type="evidence" value="ECO:0007669"/>
    <property type="project" value="EnsemblFungi"/>
</dbReference>
<proteinExistence type="inferred from homology"/>
<keyword evidence="6" id="KW-1185">Reference proteome</keyword>
<dbReference type="HOGENOM" id="CLU_021434_0_0_1"/>
<evidence type="ECO:0000256" key="2">
    <source>
        <dbReference type="ARBA" id="ARBA00022676"/>
    </source>
</evidence>
<dbReference type="GO" id="GO:0006487">
    <property type="term" value="P:protein N-linked glycosylation"/>
    <property type="evidence" value="ECO:0007669"/>
    <property type="project" value="EnsemblFungi"/>
</dbReference>
<dbReference type="FunFam" id="3.90.550.10:FF:000117">
    <property type="entry name" value="Glycosyltransferase family 34 protein"/>
    <property type="match status" value="1"/>
</dbReference>
<dbReference type="PANTHER" id="PTHR31306">
    <property type="entry name" value="ALPHA-1,6-MANNOSYLTRANSFERASE MNN11-RELATED"/>
    <property type="match status" value="1"/>
</dbReference>
<evidence type="ECO:0000313" key="6">
    <source>
        <dbReference type="Proteomes" id="UP000006790"/>
    </source>
</evidence>
<dbReference type="GO" id="GO:0000136">
    <property type="term" value="C:mannan polymerase complex"/>
    <property type="evidence" value="ECO:0007669"/>
    <property type="project" value="EnsemblFungi"/>
</dbReference>
<gene>
    <name evidence="5" type="ordered locus">Ecym_1397</name>
</gene>
<reference evidence="6" key="1">
    <citation type="journal article" date="2012" name="G3 (Bethesda)">
        <title>Pichia sorbitophila, an interspecies yeast hybrid reveals early steps of genome resolution following polyploidization.</title>
        <authorList>
            <person name="Leh Louis V."/>
            <person name="Despons L."/>
            <person name="Friedrich A."/>
            <person name="Martin T."/>
            <person name="Durrens P."/>
            <person name="Casaregola S."/>
            <person name="Neuveglise C."/>
            <person name="Fairhead C."/>
            <person name="Marck C."/>
            <person name="Cruz J.A."/>
            <person name="Straub M.L."/>
            <person name="Kugler V."/>
            <person name="Sacerdot C."/>
            <person name="Uzunov Z."/>
            <person name="Thierry A."/>
            <person name="Weiss S."/>
            <person name="Bleykasten C."/>
            <person name="De Montigny J."/>
            <person name="Jacques N."/>
            <person name="Jung P."/>
            <person name="Lemaire M."/>
            <person name="Mallet S."/>
            <person name="Morel G."/>
            <person name="Richard G.F."/>
            <person name="Sarkar A."/>
            <person name="Savel G."/>
            <person name="Schacherer J."/>
            <person name="Seret M.L."/>
            <person name="Talla E."/>
            <person name="Samson G."/>
            <person name="Jubin C."/>
            <person name="Poulain J."/>
            <person name="Vacherie B."/>
            <person name="Barbe V."/>
            <person name="Pelletier E."/>
            <person name="Sherman D.J."/>
            <person name="Westhof E."/>
            <person name="Weissenbach J."/>
            <person name="Baret P.V."/>
            <person name="Wincker P."/>
            <person name="Gaillardin C."/>
            <person name="Dujon B."/>
            <person name="Souciet J.L."/>
        </authorList>
    </citation>
    <scope>NUCLEOTIDE SEQUENCE [LARGE SCALE GENOMIC DNA]</scope>
    <source>
        <strain evidence="6">CBS 270.75 / DBVPG 7215 / KCTC 17166 / NRRL Y-17582</strain>
    </source>
</reference>
<comment type="similarity">
    <text evidence="1">Belongs to the glycosyltransferase 34 family.</text>
</comment>
<dbReference type="PANTHER" id="PTHR31306:SF5">
    <property type="entry name" value="ALPHA-1,6-MANNOSYLTRANSFERASE MNN10-RELATED"/>
    <property type="match status" value="1"/>
</dbReference>
<dbReference type="OrthoDB" id="407658at2759"/>
<evidence type="ECO:0000256" key="3">
    <source>
        <dbReference type="ARBA" id="ARBA00022679"/>
    </source>
</evidence>
<dbReference type="KEGG" id="erc:Ecym_1397"/>
<dbReference type="FunCoup" id="G8JM56">
    <property type="interactions" value="149"/>
</dbReference>
<sequence>MSSSVPYDYQSEEDLKFRSKAGFLSAGRVSFAKYKKWGLIIFTVLFGLYWLGTDFSFWKKDPRIVIILAANEGGGVLRAKSEQEWAIEGISVANKRAYAKRHGYGLDIKDLTISKRYSHEYREGWQKIDILKQAMRQYPNAEWFWWLDGSTLIMEPDKSLEEHIFSRLETLAERTLSFNPLDLPPDIPYVDYSEQIDLLITQDCGGFNLGSFFIKNSEWSSLLLDMWWDPVGYEQKHMIWEHREQDALETLYANEPWIREKVGFLPLRSINAFPKGACADFSDDTRYFYNEKDHDFLVNMAGCSFGRDCWGEMRHYAGLMEKLNRRWYSFLF</sequence>
<dbReference type="RefSeq" id="XP_003644444.1">
    <property type="nucleotide sequence ID" value="XM_003644396.1"/>
</dbReference>
<dbReference type="InParanoid" id="G8JM56"/>
<keyword evidence="4" id="KW-1133">Transmembrane helix</keyword>
<keyword evidence="4" id="KW-0472">Membrane</keyword>
<dbReference type="GeneID" id="11472935"/>
<dbReference type="Gene3D" id="3.90.550.10">
    <property type="entry name" value="Spore Coat Polysaccharide Biosynthesis Protein SpsA, Chain A"/>
    <property type="match status" value="1"/>
</dbReference>
<dbReference type="GO" id="GO:0007114">
    <property type="term" value="P:cell budding"/>
    <property type="evidence" value="ECO:0007669"/>
    <property type="project" value="EnsemblFungi"/>
</dbReference>
<feature type="transmembrane region" description="Helical" evidence="4">
    <location>
        <begin position="37"/>
        <end position="58"/>
    </location>
</feature>
<keyword evidence="2" id="KW-0328">Glycosyltransferase</keyword>
<evidence type="ECO:0000313" key="5">
    <source>
        <dbReference type="EMBL" id="AET37627.1"/>
    </source>
</evidence>
<evidence type="ECO:0008006" key="7">
    <source>
        <dbReference type="Google" id="ProtNLM"/>
    </source>
</evidence>
<name>G8JM56_ERECY</name>
<dbReference type="GO" id="GO:0000032">
    <property type="term" value="P:cell wall mannoprotein biosynthetic process"/>
    <property type="evidence" value="ECO:0007669"/>
    <property type="project" value="EnsemblFungi"/>
</dbReference>
<keyword evidence="3" id="KW-0808">Transferase</keyword>
<dbReference type="AlphaFoldDB" id="G8JM56"/>
<organism evidence="5 6">
    <name type="scientific">Eremothecium cymbalariae (strain CBS 270.75 / DBVPG 7215 / KCTC 17166 / NRRL Y-17582)</name>
    <name type="common">Yeast</name>
    <dbReference type="NCBI Taxonomy" id="931890"/>
    <lineage>
        <taxon>Eukaryota</taxon>
        <taxon>Fungi</taxon>
        <taxon>Dikarya</taxon>
        <taxon>Ascomycota</taxon>
        <taxon>Saccharomycotina</taxon>
        <taxon>Saccharomycetes</taxon>
        <taxon>Saccharomycetales</taxon>
        <taxon>Saccharomycetaceae</taxon>
        <taxon>Eremothecium</taxon>
    </lineage>
</organism>